<evidence type="ECO:0000313" key="2">
    <source>
        <dbReference type="EMBL" id="TDH69492.1"/>
    </source>
</evidence>
<proteinExistence type="predicted"/>
<dbReference type="Pfam" id="PF00240">
    <property type="entry name" value="ubiquitin"/>
    <property type="match status" value="1"/>
</dbReference>
<dbReference type="Gene3D" id="3.10.20.90">
    <property type="entry name" value="Phosphatidylinositol 3-kinase Catalytic Subunit, Chain A, domain 1"/>
    <property type="match status" value="1"/>
</dbReference>
<accession>A0A976FMC9</accession>
<dbReference type="OrthoDB" id="1043111at2759"/>
<dbReference type="Gene3D" id="2.40.128.20">
    <property type="match status" value="1"/>
</dbReference>
<protein>
    <recommendedName>
        <fullName evidence="1">Ubiquitin-like domain-containing protein</fullName>
    </recommendedName>
</protein>
<evidence type="ECO:0000313" key="3">
    <source>
        <dbReference type="Proteomes" id="UP000294530"/>
    </source>
</evidence>
<sequence length="341" mass="37894">MSHHQDNVAMATPTASSPASIETIKVTIKSDTMSFTLETTPQESVAGVKAAYQESGKNVNFILLLHKGKELPDEKTLAELGITDGDVLVHIEAAHQPFQPLNYRLLAESIKNRRKHEDTNMQMLKEDNIWAAGSDGTVHRLGMEKSIVSRSQHKSVPLPFGSKHAGKSRAFFNQLSVRVNGCSFHVLPSMEGRWNGELITVPLQDEGSQVCSSDLVFRDDEGVWSQRQSRTTMSGLTSMQHMWIKAVSDGILKIETDDPTLRDSEITMQELGLNVIITTATSKRTGRPLMVETITGIDSSRRLRTIQRFDESGAFRSVYVMNEVRVVDAVSGAMEKYDNVF</sequence>
<keyword evidence="3" id="KW-1185">Reference proteome</keyword>
<dbReference type="GeneID" id="94351516"/>
<reference evidence="2 3" key="1">
    <citation type="journal article" date="2021" name="Genome Biol.">
        <title>AFLAP: assembly-free linkage analysis pipeline using k-mers from genome sequencing data.</title>
        <authorList>
            <person name="Fletcher K."/>
            <person name="Zhang L."/>
            <person name="Gil J."/>
            <person name="Han R."/>
            <person name="Cavanaugh K."/>
            <person name="Michelmore R."/>
        </authorList>
    </citation>
    <scope>NUCLEOTIDE SEQUENCE [LARGE SCALE GENOMIC DNA]</scope>
    <source>
        <strain evidence="2 3">SF5</strain>
    </source>
</reference>
<dbReference type="SMART" id="SM00213">
    <property type="entry name" value="UBQ"/>
    <property type="match status" value="1"/>
</dbReference>
<organism evidence="2 3">
    <name type="scientific">Bremia lactucae</name>
    <name type="common">Lettuce downy mildew</name>
    <dbReference type="NCBI Taxonomy" id="4779"/>
    <lineage>
        <taxon>Eukaryota</taxon>
        <taxon>Sar</taxon>
        <taxon>Stramenopiles</taxon>
        <taxon>Oomycota</taxon>
        <taxon>Peronosporomycetes</taxon>
        <taxon>Peronosporales</taxon>
        <taxon>Peronosporaceae</taxon>
        <taxon>Bremia</taxon>
    </lineage>
</organism>
<dbReference type="InterPro" id="IPR000626">
    <property type="entry name" value="Ubiquitin-like_dom"/>
</dbReference>
<dbReference type="SUPFAM" id="SSF54236">
    <property type="entry name" value="Ubiquitin-like"/>
    <property type="match status" value="1"/>
</dbReference>
<dbReference type="AlphaFoldDB" id="A0A976FMC9"/>
<dbReference type="KEGG" id="blac:94351516"/>
<dbReference type="EMBL" id="SHOA02000002">
    <property type="protein sequence ID" value="TDH69492.1"/>
    <property type="molecule type" value="Genomic_DNA"/>
</dbReference>
<feature type="domain" description="Ubiquitin-like" evidence="1">
    <location>
        <begin position="24"/>
        <end position="88"/>
    </location>
</feature>
<evidence type="ECO:0000259" key="1">
    <source>
        <dbReference type="PROSITE" id="PS50053"/>
    </source>
</evidence>
<dbReference type="Proteomes" id="UP000294530">
    <property type="component" value="Unassembled WGS sequence"/>
</dbReference>
<dbReference type="PROSITE" id="PS50053">
    <property type="entry name" value="UBIQUITIN_2"/>
    <property type="match status" value="1"/>
</dbReference>
<dbReference type="InterPro" id="IPR029071">
    <property type="entry name" value="Ubiquitin-like_domsf"/>
</dbReference>
<comment type="caution">
    <text evidence="2">The sequence shown here is derived from an EMBL/GenBank/DDBJ whole genome shotgun (WGS) entry which is preliminary data.</text>
</comment>
<dbReference type="CDD" id="cd17039">
    <property type="entry name" value="Ubl_ubiquitin_like"/>
    <property type="match status" value="1"/>
</dbReference>
<dbReference type="InterPro" id="IPR012674">
    <property type="entry name" value="Calycin"/>
</dbReference>
<dbReference type="RefSeq" id="XP_067818991.1">
    <property type="nucleotide sequence ID" value="XM_067965845.1"/>
</dbReference>
<name>A0A976FMC9_BRELC</name>
<gene>
    <name evidence="2" type="ORF">CCR75_007788</name>
</gene>